<feature type="chain" id="PRO_5011469783" description="DUF3857 domain-containing protein" evidence="1">
    <location>
        <begin position="25"/>
        <end position="485"/>
    </location>
</feature>
<evidence type="ECO:0000313" key="2">
    <source>
        <dbReference type="EMBL" id="SFF32558.1"/>
    </source>
</evidence>
<evidence type="ECO:0008006" key="4">
    <source>
        <dbReference type="Google" id="ProtNLM"/>
    </source>
</evidence>
<dbReference type="STRING" id="1003.SAMN04488541_10265"/>
<reference evidence="2 3" key="1">
    <citation type="submission" date="2016-10" db="EMBL/GenBank/DDBJ databases">
        <authorList>
            <person name="de Groot N.N."/>
        </authorList>
    </citation>
    <scope>NUCLEOTIDE SEQUENCE [LARGE SCALE GENOMIC DNA]</scope>
    <source>
        <strain>GEY</strain>
        <strain evidence="3">DSM 9560</strain>
    </source>
</reference>
<evidence type="ECO:0000256" key="1">
    <source>
        <dbReference type="SAM" id="SignalP"/>
    </source>
</evidence>
<dbReference type="OrthoDB" id="1141916at2"/>
<sequence length="485" mass="56118">MRTIIPIQSFFLCVLVCASTINFAQPSAWRIHWVSKKQNPVYFEKNKSLPDLLLKAVKAKKLLPYQLPQANQPLQILDEQGFKRNMTRPLPQGGLITFENDTGILETTTQQWLAYELSLFAVYESQGQQIEYLALYVPREEDSIFIANFKVKDVEKILKNSKSALWYQQNHLREVLHLDIDDGSAYHIAKTLLNSAFDDKITAFSTDGQPINISLKTNRLARSIEKESFSYQWLVRPLEKKEKQNAYQITDLDVYYEDARGCHFIARFPYESIKNLLMPTATNLLLPYAEAIKQKLFISNLQPALPTTRLTNKTSKRFKKRIISDINLKDKQNEAFYSEGNELVEILKEAVEKKQISIFDNDSLTKKLSIAEFEDNFFFPYAASSGSDSILEPPTIPIQMLYKLHLVEEITFDSEGKQKTYESKSIAIIFPFSENEKGIDEPLVYFAYKDVIKLLKKKKLREMLAVFEQRKYKAIPIYSSPISYK</sequence>
<feature type="signal peptide" evidence="1">
    <location>
        <begin position="1"/>
        <end position="24"/>
    </location>
</feature>
<dbReference type="AlphaFoldDB" id="A0A1I2HSK4"/>
<dbReference type="EMBL" id="FONY01000026">
    <property type="protein sequence ID" value="SFF32558.1"/>
    <property type="molecule type" value="Genomic_DNA"/>
</dbReference>
<evidence type="ECO:0000313" key="3">
    <source>
        <dbReference type="Proteomes" id="UP000199513"/>
    </source>
</evidence>
<organism evidence="2 3">
    <name type="scientific">Thermoflexibacter ruber</name>
    <dbReference type="NCBI Taxonomy" id="1003"/>
    <lineage>
        <taxon>Bacteria</taxon>
        <taxon>Pseudomonadati</taxon>
        <taxon>Bacteroidota</taxon>
        <taxon>Cytophagia</taxon>
        <taxon>Cytophagales</taxon>
        <taxon>Thermoflexibacteraceae</taxon>
        <taxon>Thermoflexibacter</taxon>
    </lineage>
</organism>
<protein>
    <recommendedName>
        <fullName evidence="4">DUF3857 domain-containing protein</fullName>
    </recommendedName>
</protein>
<dbReference type="InterPro" id="IPR019847">
    <property type="entry name" value="Gliding_motility_assoc_GldN"/>
</dbReference>
<accession>A0A1I2HSK4</accession>
<proteinExistence type="predicted"/>
<dbReference type="Proteomes" id="UP000199513">
    <property type="component" value="Unassembled WGS sequence"/>
</dbReference>
<dbReference type="Pfam" id="PF19841">
    <property type="entry name" value="GldN"/>
    <property type="match status" value="1"/>
</dbReference>
<dbReference type="RefSeq" id="WP_091546960.1">
    <property type="nucleotide sequence ID" value="NZ_FONY01000026.1"/>
</dbReference>
<gene>
    <name evidence="2" type="ORF">SAMN04488541_10265</name>
</gene>
<name>A0A1I2HSK4_9BACT</name>
<keyword evidence="3" id="KW-1185">Reference proteome</keyword>
<keyword evidence="1" id="KW-0732">Signal</keyword>